<reference evidence="2 3" key="1">
    <citation type="submission" date="2019-01" db="EMBL/GenBank/DDBJ databases">
        <title>High-quality-draft genome sequences of five non-tuberculosis mycobacteriaceae isolated from a nosocomial environment.</title>
        <authorList>
            <person name="Tiago I."/>
            <person name="Alarico S."/>
            <person name="Pereira S.G."/>
            <person name="Coelho C."/>
            <person name="Maranha A."/>
            <person name="Empadinhas N."/>
        </authorList>
    </citation>
    <scope>NUCLEOTIDE SEQUENCE [LARGE SCALE GENOMIC DNA]</scope>
    <source>
        <strain evidence="2 3">24AIII</strain>
    </source>
</reference>
<dbReference type="Proteomes" id="UP000294929">
    <property type="component" value="Unassembled WGS sequence"/>
</dbReference>
<dbReference type="AlphaFoldDB" id="A0A4R5WQD3"/>
<comment type="caution">
    <text evidence="2">The sequence shown here is derived from an EMBL/GenBank/DDBJ whole genome shotgun (WGS) entry which is preliminary data.</text>
</comment>
<gene>
    <name evidence="2" type="ORF">EUA03_01720</name>
</gene>
<dbReference type="EMBL" id="SDLO01000001">
    <property type="protein sequence ID" value="TDK93838.1"/>
    <property type="molecule type" value="Genomic_DNA"/>
</dbReference>
<accession>A0A4R5WQD3</accession>
<sequence length="416" mass="45553">MGWKRVGAVIFAVALMVVSCSDRVTDVAISRAADHPLLRYLPTLADVPGMVEVSYEVPRNDEFSAQRRIECSRYPEPGDPDGPQLTARYGDRLDRDGRLIHVDLWRTRPGENVVDEMANWGTRCATYRDVYGTWAVQTFRNIPGMPTDAIQFDTTQTTGDKYWTPSNDGPDGRTVVVARDGVVLRVRFISRGPLGVTVHDVAQLVDGFVQHAAEQAPDTVQTSSIASRPAAQLSALVMTPPVKSGSRVVQLSAQPRGDAPADCSADPLSSPRPGADPLVDALGVAAVFREHDGFDGITAVNDWVKRCSAQPFVPEVCADKAKEAHLETTPPVRIEGEVVTGYQGVVLGESYVKTTKYCQPDSVVAQMVRVRGVLLRAAPLVVQRAEGEDQHRARQRAIDDQRKQLAYVIYRVLRAN</sequence>
<evidence type="ECO:0000313" key="3">
    <source>
        <dbReference type="Proteomes" id="UP000294929"/>
    </source>
</evidence>
<name>A0A4R5WQD3_MYCMU</name>
<dbReference type="PROSITE" id="PS51257">
    <property type="entry name" value="PROKAR_LIPOPROTEIN"/>
    <property type="match status" value="1"/>
</dbReference>
<dbReference type="RefSeq" id="WP_131808728.1">
    <property type="nucleotide sequence ID" value="NZ_LSKA01000078.1"/>
</dbReference>
<organism evidence="2 3">
    <name type="scientific">Mycolicibacterium mucogenicum</name>
    <name type="common">Mycobacterium mucogenicum</name>
    <dbReference type="NCBI Taxonomy" id="56689"/>
    <lineage>
        <taxon>Bacteria</taxon>
        <taxon>Bacillati</taxon>
        <taxon>Actinomycetota</taxon>
        <taxon>Actinomycetes</taxon>
        <taxon>Mycobacteriales</taxon>
        <taxon>Mycobacteriaceae</taxon>
        <taxon>Mycolicibacterium</taxon>
    </lineage>
</organism>
<evidence type="ECO:0000313" key="2">
    <source>
        <dbReference type="EMBL" id="TDK93838.1"/>
    </source>
</evidence>
<evidence type="ECO:0000256" key="1">
    <source>
        <dbReference type="SAM" id="MobiDB-lite"/>
    </source>
</evidence>
<protein>
    <submittedName>
        <fullName evidence="2">Uncharacterized protein</fullName>
    </submittedName>
</protein>
<feature type="region of interest" description="Disordered" evidence="1">
    <location>
        <begin position="251"/>
        <end position="274"/>
    </location>
</feature>
<dbReference type="OrthoDB" id="4763346at2"/>
<proteinExistence type="predicted"/>